<evidence type="ECO:0000256" key="1">
    <source>
        <dbReference type="ARBA" id="ARBA00004123"/>
    </source>
</evidence>
<evidence type="ECO:0000256" key="5">
    <source>
        <dbReference type="ARBA" id="ARBA00023242"/>
    </source>
</evidence>
<comment type="similarity">
    <text evidence="7">Belongs to the CENP-W/WIP1 family.</text>
</comment>
<evidence type="ECO:0000256" key="3">
    <source>
        <dbReference type="ARBA" id="ARBA00022454"/>
    </source>
</evidence>
<comment type="subcellular location">
    <subcellularLocation>
        <location evidence="2">Chromosome</location>
        <location evidence="2">Centromere</location>
        <location evidence="2">Kinetochore</location>
    </subcellularLocation>
    <subcellularLocation>
        <location evidence="1">Nucleus</location>
    </subcellularLocation>
</comment>
<dbReference type="GO" id="GO:0051382">
    <property type="term" value="P:kinetochore assembly"/>
    <property type="evidence" value="ECO:0007669"/>
    <property type="project" value="TreeGrafter"/>
</dbReference>
<evidence type="ECO:0000256" key="6">
    <source>
        <dbReference type="ARBA" id="ARBA00023328"/>
    </source>
</evidence>
<dbReference type="GO" id="GO:0000776">
    <property type="term" value="C:kinetochore"/>
    <property type="evidence" value="ECO:0007669"/>
    <property type="project" value="UniProtKB-KW"/>
</dbReference>
<keyword evidence="6" id="KW-0137">Centromere</keyword>
<dbReference type="PANTHER" id="PTHR34832">
    <property type="entry name" value="CENTROMERE PROTEIN W"/>
    <property type="match status" value="1"/>
</dbReference>
<dbReference type="Pfam" id="PF00808">
    <property type="entry name" value="CBFD_NFYB_HMF"/>
    <property type="match status" value="1"/>
</dbReference>
<dbReference type="GO" id="GO:0046982">
    <property type="term" value="F:protein heterodimerization activity"/>
    <property type="evidence" value="ECO:0007669"/>
    <property type="project" value="InterPro"/>
</dbReference>
<accession>A0A1Y1ZZ27</accession>
<dbReference type="EMBL" id="MCFA01000025">
    <property type="protein sequence ID" value="ORY15464.1"/>
    <property type="molecule type" value="Genomic_DNA"/>
</dbReference>
<name>A0A1Y1ZZ27_9PLEO</name>
<dbReference type="OrthoDB" id="2543597at2759"/>
<dbReference type="GO" id="GO:0007059">
    <property type="term" value="P:chromosome segregation"/>
    <property type="evidence" value="ECO:0007669"/>
    <property type="project" value="TreeGrafter"/>
</dbReference>
<evidence type="ECO:0000256" key="2">
    <source>
        <dbReference type="ARBA" id="ARBA00004629"/>
    </source>
</evidence>
<keyword evidence="4" id="KW-0995">Kinetochore</keyword>
<dbReference type="CDD" id="cd13732">
    <property type="entry name" value="HFD_CENP-W"/>
    <property type="match status" value="1"/>
</dbReference>
<protein>
    <recommendedName>
        <fullName evidence="8">Transcription factor CBF/NF-Y/archaeal histone domain-containing protein</fullName>
    </recommendedName>
</protein>
<evidence type="ECO:0000259" key="8">
    <source>
        <dbReference type="Pfam" id="PF00808"/>
    </source>
</evidence>
<dbReference type="InterPro" id="IPR052484">
    <property type="entry name" value="CENP-W/WIP1"/>
</dbReference>
<evidence type="ECO:0000313" key="9">
    <source>
        <dbReference type="EMBL" id="ORY15464.1"/>
    </source>
</evidence>
<keyword evidence="10" id="KW-1185">Reference proteome</keyword>
<dbReference type="AlphaFoldDB" id="A0A1Y1ZZ27"/>
<evidence type="ECO:0000256" key="7">
    <source>
        <dbReference type="ARBA" id="ARBA00038432"/>
    </source>
</evidence>
<dbReference type="Gene3D" id="1.10.20.10">
    <property type="entry name" value="Histone, subunit A"/>
    <property type="match status" value="1"/>
</dbReference>
<dbReference type="PANTHER" id="PTHR34832:SF1">
    <property type="entry name" value="CENTROMERE PROTEIN W"/>
    <property type="match status" value="1"/>
</dbReference>
<evidence type="ECO:0000313" key="10">
    <source>
        <dbReference type="Proteomes" id="UP000193144"/>
    </source>
</evidence>
<dbReference type="InterPro" id="IPR003958">
    <property type="entry name" value="CBFA_NFYB_domain"/>
</dbReference>
<organism evidence="9 10">
    <name type="scientific">Clohesyomyces aquaticus</name>
    <dbReference type="NCBI Taxonomy" id="1231657"/>
    <lineage>
        <taxon>Eukaryota</taxon>
        <taxon>Fungi</taxon>
        <taxon>Dikarya</taxon>
        <taxon>Ascomycota</taxon>
        <taxon>Pezizomycotina</taxon>
        <taxon>Dothideomycetes</taxon>
        <taxon>Pleosporomycetidae</taxon>
        <taxon>Pleosporales</taxon>
        <taxon>Lindgomycetaceae</taxon>
        <taxon>Clohesyomyces</taxon>
    </lineage>
</organism>
<reference evidence="9 10" key="1">
    <citation type="submission" date="2016-07" db="EMBL/GenBank/DDBJ databases">
        <title>Pervasive Adenine N6-methylation of Active Genes in Fungi.</title>
        <authorList>
            <consortium name="DOE Joint Genome Institute"/>
            <person name="Mondo S.J."/>
            <person name="Dannebaum R.O."/>
            <person name="Kuo R.C."/>
            <person name="Labutti K."/>
            <person name="Haridas S."/>
            <person name="Kuo A."/>
            <person name="Salamov A."/>
            <person name="Ahrendt S.R."/>
            <person name="Lipzen A."/>
            <person name="Sullivan W."/>
            <person name="Andreopoulos W.B."/>
            <person name="Clum A."/>
            <person name="Lindquist E."/>
            <person name="Daum C."/>
            <person name="Ramamoorthy G.K."/>
            <person name="Gryganskyi A."/>
            <person name="Culley D."/>
            <person name="Magnuson J.K."/>
            <person name="James T.Y."/>
            <person name="O'Malley M.A."/>
            <person name="Stajich J.E."/>
            <person name="Spatafora J.W."/>
            <person name="Visel A."/>
            <person name="Grigoriev I.V."/>
        </authorList>
    </citation>
    <scope>NUCLEOTIDE SEQUENCE [LARGE SCALE GENOMIC DNA]</scope>
    <source>
        <strain evidence="9 10">CBS 115471</strain>
    </source>
</reference>
<sequence length="78" mass="8891">MAPTSLYPRNTVKKIVKAHADDRPLSKNVDILIFLNYELFLMELVKEASIASKQSGERGITARSVRKVRENCLRKFKG</sequence>
<dbReference type="InterPro" id="IPR009072">
    <property type="entry name" value="Histone-fold"/>
</dbReference>
<dbReference type="Proteomes" id="UP000193144">
    <property type="component" value="Unassembled WGS sequence"/>
</dbReference>
<comment type="caution">
    <text evidence="9">The sequence shown here is derived from an EMBL/GenBank/DDBJ whole genome shotgun (WGS) entry which is preliminary data.</text>
</comment>
<proteinExistence type="inferred from homology"/>
<dbReference type="FunFam" id="1.10.20.10:FF:000075">
    <property type="entry name" value="WGS project CABT00000000 data, contig 2.56"/>
    <property type="match status" value="1"/>
</dbReference>
<keyword evidence="3" id="KW-0158">Chromosome</keyword>
<dbReference type="GO" id="GO:0000278">
    <property type="term" value="P:mitotic cell cycle"/>
    <property type="evidence" value="ECO:0007669"/>
    <property type="project" value="TreeGrafter"/>
</dbReference>
<gene>
    <name evidence="9" type="ORF">BCR34DRAFT_558858</name>
</gene>
<feature type="domain" description="Transcription factor CBF/NF-Y/archaeal histone" evidence="8">
    <location>
        <begin position="8"/>
        <end position="65"/>
    </location>
</feature>
<keyword evidence="5" id="KW-0539">Nucleus</keyword>
<dbReference type="STRING" id="1231657.A0A1Y1ZZ27"/>
<dbReference type="SUPFAM" id="SSF47113">
    <property type="entry name" value="Histone-fold"/>
    <property type="match status" value="1"/>
</dbReference>
<evidence type="ECO:0000256" key="4">
    <source>
        <dbReference type="ARBA" id="ARBA00022838"/>
    </source>
</evidence>
<dbReference type="GO" id="GO:0005654">
    <property type="term" value="C:nucleoplasm"/>
    <property type="evidence" value="ECO:0007669"/>
    <property type="project" value="TreeGrafter"/>
</dbReference>